<protein>
    <submittedName>
        <fullName evidence="1">Uncharacterized protein</fullName>
    </submittedName>
</protein>
<evidence type="ECO:0000313" key="1">
    <source>
        <dbReference type="EMBL" id="AIW03540.1"/>
    </source>
</evidence>
<keyword evidence="2" id="KW-1185">Reference proteome</keyword>
<reference evidence="1 2" key="1">
    <citation type="submission" date="2014-07" db="EMBL/GenBank/DDBJ databases">
        <title>Complete Genome of Bacillus megaterium Myophage Moonbeam.</title>
        <authorList>
            <person name="Cadungog J.N."/>
            <person name="Khatemi B.E."/>
            <person name="Hernandez A.C."/>
            <person name="Everett G.F.K."/>
        </authorList>
    </citation>
    <scope>NUCLEOTIDE SEQUENCE [LARGE SCALE GENOMIC DNA]</scope>
</reference>
<dbReference type="KEGG" id="vg:24608117"/>
<organism evidence="1 2">
    <name type="scientific">Bacillus phage Moonbeam</name>
    <dbReference type="NCBI Taxonomy" id="1540091"/>
    <lineage>
        <taxon>Viruses</taxon>
        <taxon>Duplodnaviria</taxon>
        <taxon>Heunggongvirae</taxon>
        <taxon>Uroviricota</taxon>
        <taxon>Caudoviricetes</taxon>
        <taxon>Herelleviridae</taxon>
        <taxon>Bastillevirinae</taxon>
        <taxon>Moonbeamvirus</taxon>
        <taxon>Moonbeamvirus moonbeam</taxon>
    </lineage>
</organism>
<gene>
    <name evidence="1" type="ORF">CPT_Moonbeam142</name>
</gene>
<dbReference type="RefSeq" id="YP_009151705.1">
    <property type="nucleotide sequence ID" value="NC_027374.1"/>
</dbReference>
<proteinExistence type="predicted"/>
<accession>A0A0A0RN83</accession>
<dbReference type="Proteomes" id="UP000030207">
    <property type="component" value="Segment"/>
</dbReference>
<name>A0A0A0RN83_9CAUD</name>
<sequence>MFKMLGGLFKHECCFSDKVREIDQDLYNKLVIMACNKCGMEKIIKVKKERKIK</sequence>
<dbReference type="OrthoDB" id="26715at10239"/>
<dbReference type="EMBL" id="KM236246">
    <property type="protein sequence ID" value="AIW03540.1"/>
    <property type="molecule type" value="Genomic_DNA"/>
</dbReference>
<evidence type="ECO:0000313" key="2">
    <source>
        <dbReference type="Proteomes" id="UP000030207"/>
    </source>
</evidence>
<dbReference type="GeneID" id="24608117"/>